<evidence type="ECO:0000256" key="8">
    <source>
        <dbReference type="SAM" id="Phobius"/>
    </source>
</evidence>
<evidence type="ECO:0000256" key="4">
    <source>
        <dbReference type="ARBA" id="ARBA00022989"/>
    </source>
</evidence>
<comment type="similarity">
    <text evidence="2 6">Belongs to the MIP/aquaporin (TC 1.A.8) family.</text>
</comment>
<evidence type="ECO:0000313" key="9">
    <source>
        <dbReference type="EMBL" id="KNC51750.1"/>
    </source>
</evidence>
<protein>
    <submittedName>
        <fullName evidence="9">Plasma membrane intrinsic protein</fullName>
    </submittedName>
</protein>
<feature type="transmembrane region" description="Helical" evidence="8">
    <location>
        <begin position="87"/>
        <end position="108"/>
    </location>
</feature>
<evidence type="ECO:0000256" key="1">
    <source>
        <dbReference type="ARBA" id="ARBA00004141"/>
    </source>
</evidence>
<dbReference type="EMBL" id="GL349469">
    <property type="protein sequence ID" value="KNC51750.1"/>
    <property type="molecule type" value="Genomic_DNA"/>
</dbReference>
<dbReference type="OMA" id="VPTAMFY"/>
<dbReference type="PANTHER" id="PTHR19139:SF199">
    <property type="entry name" value="MIP17260P"/>
    <property type="match status" value="1"/>
</dbReference>
<evidence type="ECO:0000313" key="10">
    <source>
        <dbReference type="Proteomes" id="UP000054408"/>
    </source>
</evidence>
<dbReference type="PRINTS" id="PR00783">
    <property type="entry name" value="MINTRINSICP"/>
</dbReference>
<feature type="transmembrane region" description="Helical" evidence="8">
    <location>
        <begin position="135"/>
        <end position="151"/>
    </location>
</feature>
<dbReference type="Pfam" id="PF00230">
    <property type="entry name" value="MIP"/>
    <property type="match status" value="1"/>
</dbReference>
<evidence type="ECO:0000256" key="3">
    <source>
        <dbReference type="ARBA" id="ARBA00022692"/>
    </source>
</evidence>
<feature type="region of interest" description="Disordered" evidence="7">
    <location>
        <begin position="238"/>
        <end position="260"/>
    </location>
</feature>
<reference evidence="9 10" key="1">
    <citation type="submission" date="2010-05" db="EMBL/GenBank/DDBJ databases">
        <title>The Genome Sequence of Thecamonas trahens ATCC 50062.</title>
        <authorList>
            <consortium name="The Broad Institute Genome Sequencing Platform"/>
            <person name="Russ C."/>
            <person name="Cuomo C."/>
            <person name="Shea T."/>
            <person name="Young S.K."/>
            <person name="Zeng Q."/>
            <person name="Koehrsen M."/>
            <person name="Haas B."/>
            <person name="Borodovsky M."/>
            <person name="Guigo R."/>
            <person name="Alvarado L."/>
            <person name="Berlin A."/>
            <person name="Bochicchio J."/>
            <person name="Borenstein D."/>
            <person name="Chapman S."/>
            <person name="Chen Z."/>
            <person name="Freedman E."/>
            <person name="Gellesch M."/>
            <person name="Goldberg J."/>
            <person name="Griggs A."/>
            <person name="Gujja S."/>
            <person name="Heilman E."/>
            <person name="Heiman D."/>
            <person name="Hepburn T."/>
            <person name="Howarth C."/>
            <person name="Jen D."/>
            <person name="Larson L."/>
            <person name="Mehta T."/>
            <person name="Park D."/>
            <person name="Pearson M."/>
            <person name="Roberts A."/>
            <person name="Saif S."/>
            <person name="Shenoy N."/>
            <person name="Sisk P."/>
            <person name="Stolte C."/>
            <person name="Sykes S."/>
            <person name="Thomson T."/>
            <person name="Walk T."/>
            <person name="White J."/>
            <person name="Yandava C."/>
            <person name="Burger G."/>
            <person name="Gray M.W."/>
            <person name="Holland P.W.H."/>
            <person name="King N."/>
            <person name="Lang F.B.F."/>
            <person name="Roger A.J."/>
            <person name="Ruiz-Trillo I."/>
            <person name="Lander E."/>
            <person name="Nusbaum C."/>
        </authorList>
    </citation>
    <scope>NUCLEOTIDE SEQUENCE [LARGE SCALE GENOMIC DNA]</scope>
    <source>
        <strain evidence="9 10">ATCC 50062</strain>
    </source>
</reference>
<evidence type="ECO:0000256" key="5">
    <source>
        <dbReference type="ARBA" id="ARBA00023136"/>
    </source>
</evidence>
<dbReference type="OrthoDB" id="3222at2759"/>
<dbReference type="GeneID" id="25566661"/>
<dbReference type="GO" id="GO:0015250">
    <property type="term" value="F:water channel activity"/>
    <property type="evidence" value="ECO:0007669"/>
    <property type="project" value="TreeGrafter"/>
</dbReference>
<dbReference type="InterPro" id="IPR000425">
    <property type="entry name" value="MIP"/>
</dbReference>
<name>A0A0L0DHQ0_THETB</name>
<dbReference type="PANTHER" id="PTHR19139">
    <property type="entry name" value="AQUAPORIN TRANSPORTER"/>
    <property type="match status" value="1"/>
</dbReference>
<dbReference type="RefSeq" id="XP_013755878.1">
    <property type="nucleotide sequence ID" value="XM_013900424.1"/>
</dbReference>
<keyword evidence="5 8" id="KW-0472">Membrane</keyword>
<proteinExistence type="inferred from homology"/>
<keyword evidence="3 6" id="KW-0812">Transmembrane</keyword>
<keyword evidence="6" id="KW-0813">Transport</keyword>
<dbReference type="SUPFAM" id="SSF81338">
    <property type="entry name" value="Aquaporin-like"/>
    <property type="match status" value="1"/>
</dbReference>
<feature type="transmembrane region" description="Helical" evidence="8">
    <location>
        <begin position="13"/>
        <end position="36"/>
    </location>
</feature>
<gene>
    <name evidence="9" type="ORF">AMSG_07819</name>
</gene>
<dbReference type="InterPro" id="IPR023271">
    <property type="entry name" value="Aquaporin-like"/>
</dbReference>
<evidence type="ECO:0000256" key="6">
    <source>
        <dbReference type="RuleBase" id="RU000477"/>
    </source>
</evidence>
<sequence length="260" mass="28009">MAGEFNGNIRDMAFWRGAVAEFLGTMFVVFIVTSVWVSNPAMGMTGDLALATGFTYAAALYFAKGYSGGHLNPIVSLVAVVFQQIHVIQFAVYFLMQILGGIIGSAFVRAARDGQHQNQWLGAVRVFPNSTDGQAFLWEFMGTLFVLIVFVETSYGKAFRAGNIAPLAQGTAYYAATVATGRWTSASLNPARAFGPALVADRWDDHWLYWIAPIVAAVVVIILGAFVFNVAKPIGMGPKPATAQTDEEEGAPMRVVNPGK</sequence>
<comment type="subcellular location">
    <subcellularLocation>
        <location evidence="1">Membrane</location>
        <topology evidence="1">Multi-pass membrane protein</topology>
    </subcellularLocation>
</comment>
<dbReference type="InterPro" id="IPR034294">
    <property type="entry name" value="Aquaporin_transptr"/>
</dbReference>
<dbReference type="GO" id="GO:0005886">
    <property type="term" value="C:plasma membrane"/>
    <property type="evidence" value="ECO:0007669"/>
    <property type="project" value="TreeGrafter"/>
</dbReference>
<evidence type="ECO:0000256" key="7">
    <source>
        <dbReference type="SAM" id="MobiDB-lite"/>
    </source>
</evidence>
<dbReference type="AlphaFoldDB" id="A0A0L0DHQ0"/>
<feature type="transmembrane region" description="Helical" evidence="8">
    <location>
        <begin position="48"/>
        <end position="67"/>
    </location>
</feature>
<keyword evidence="4 8" id="KW-1133">Transmembrane helix</keyword>
<dbReference type="Proteomes" id="UP000054408">
    <property type="component" value="Unassembled WGS sequence"/>
</dbReference>
<dbReference type="Gene3D" id="1.20.1080.10">
    <property type="entry name" value="Glycerol uptake facilitator protein"/>
    <property type="match status" value="1"/>
</dbReference>
<accession>A0A0L0DHQ0</accession>
<keyword evidence="10" id="KW-1185">Reference proteome</keyword>
<dbReference type="eggNOG" id="KOG0223">
    <property type="taxonomic scope" value="Eukaryota"/>
</dbReference>
<organism evidence="9 10">
    <name type="scientific">Thecamonas trahens ATCC 50062</name>
    <dbReference type="NCBI Taxonomy" id="461836"/>
    <lineage>
        <taxon>Eukaryota</taxon>
        <taxon>Apusozoa</taxon>
        <taxon>Apusomonadida</taxon>
        <taxon>Apusomonadidae</taxon>
        <taxon>Thecamonas</taxon>
    </lineage>
</organism>
<evidence type="ECO:0000256" key="2">
    <source>
        <dbReference type="ARBA" id="ARBA00006175"/>
    </source>
</evidence>
<dbReference type="STRING" id="461836.A0A0L0DHQ0"/>
<feature type="transmembrane region" description="Helical" evidence="8">
    <location>
        <begin position="207"/>
        <end position="231"/>
    </location>
</feature>